<dbReference type="AlphaFoldDB" id="A0A7C1H7I3"/>
<dbReference type="InterPro" id="IPR028082">
    <property type="entry name" value="Peripla_BP_I"/>
</dbReference>
<dbReference type="PANTHER" id="PTHR46847">
    <property type="entry name" value="D-ALLOSE-BINDING PERIPLASMIC PROTEIN-RELATED"/>
    <property type="match status" value="1"/>
</dbReference>
<comment type="subcellular location">
    <subcellularLocation>
        <location evidence="1">Cell envelope</location>
    </subcellularLocation>
</comment>
<evidence type="ECO:0000256" key="2">
    <source>
        <dbReference type="ARBA" id="ARBA00007639"/>
    </source>
</evidence>
<sequence length="316" mass="34410">MLRKALVLMVVLGLLVSFGFALKIGVTTITLRHEFFQAIEAGIRDAAALAGVEVETFDPDLSMEKQVAAMEDFIQKKVDAIILIPIDVKGLIPVTTEAIAAGIPVVTVDMPVEVPGVITFVGTPNKQVGYELGLVAKEYIENELGGKAKIAIVRWLESQIQIERTEGFLEALADMDGVTFVGEYQGYDRDQSFNAVSDLSMAHPDLDLIYAPAENSVVGAHAALETFDLLEKIKIVGFDMTDEALRGLNDGSILAMAQQQPYLEGRIAVQALLTYIKGMEVLGNDWVPENSLVPAKIFTPDNVDTFERDPTEPTVK</sequence>
<dbReference type="GO" id="GO:0030246">
    <property type="term" value="F:carbohydrate binding"/>
    <property type="evidence" value="ECO:0007669"/>
    <property type="project" value="UniProtKB-ARBA"/>
</dbReference>
<accession>A0A7C1H7I3</accession>
<dbReference type="GO" id="GO:0030313">
    <property type="term" value="C:cell envelope"/>
    <property type="evidence" value="ECO:0007669"/>
    <property type="project" value="UniProtKB-SubCell"/>
</dbReference>
<feature type="domain" description="Periplasmic binding protein" evidence="4">
    <location>
        <begin position="24"/>
        <end position="278"/>
    </location>
</feature>
<evidence type="ECO:0000259" key="4">
    <source>
        <dbReference type="Pfam" id="PF13407"/>
    </source>
</evidence>
<organism evidence="5">
    <name type="scientific">Mesotoga infera</name>
    <dbReference type="NCBI Taxonomy" id="1236046"/>
    <lineage>
        <taxon>Bacteria</taxon>
        <taxon>Thermotogati</taxon>
        <taxon>Thermotogota</taxon>
        <taxon>Thermotogae</taxon>
        <taxon>Kosmotogales</taxon>
        <taxon>Kosmotogaceae</taxon>
        <taxon>Mesotoga</taxon>
    </lineage>
</organism>
<keyword evidence="3" id="KW-0732">Signal</keyword>
<evidence type="ECO:0000256" key="3">
    <source>
        <dbReference type="ARBA" id="ARBA00022729"/>
    </source>
</evidence>
<evidence type="ECO:0000256" key="1">
    <source>
        <dbReference type="ARBA" id="ARBA00004196"/>
    </source>
</evidence>
<proteinExistence type="inferred from homology"/>
<evidence type="ECO:0000313" key="5">
    <source>
        <dbReference type="EMBL" id="HDP78606.1"/>
    </source>
</evidence>
<dbReference type="Proteomes" id="UP000886198">
    <property type="component" value="Unassembled WGS sequence"/>
</dbReference>
<dbReference type="Pfam" id="PF13407">
    <property type="entry name" value="Peripla_BP_4"/>
    <property type="match status" value="1"/>
</dbReference>
<gene>
    <name evidence="5" type="ORF">ENN47_10600</name>
</gene>
<dbReference type="PANTHER" id="PTHR46847:SF1">
    <property type="entry name" value="D-ALLOSE-BINDING PERIPLASMIC PROTEIN-RELATED"/>
    <property type="match status" value="1"/>
</dbReference>
<dbReference type="InterPro" id="IPR025997">
    <property type="entry name" value="SBP_2_dom"/>
</dbReference>
<dbReference type="Gene3D" id="3.40.50.2300">
    <property type="match status" value="2"/>
</dbReference>
<comment type="caution">
    <text evidence="5">The sequence shown here is derived from an EMBL/GenBank/DDBJ whole genome shotgun (WGS) entry which is preliminary data.</text>
</comment>
<comment type="similarity">
    <text evidence="2">Belongs to the bacterial solute-binding protein 2 family.</text>
</comment>
<name>A0A7C1H7I3_9BACT</name>
<dbReference type="EMBL" id="DSBT01000324">
    <property type="protein sequence ID" value="HDP78606.1"/>
    <property type="molecule type" value="Genomic_DNA"/>
</dbReference>
<dbReference type="SUPFAM" id="SSF53822">
    <property type="entry name" value="Periplasmic binding protein-like I"/>
    <property type="match status" value="1"/>
</dbReference>
<reference evidence="5" key="1">
    <citation type="journal article" date="2020" name="mSystems">
        <title>Genome- and Community-Level Interaction Insights into Carbon Utilization and Element Cycling Functions of Hydrothermarchaeota in Hydrothermal Sediment.</title>
        <authorList>
            <person name="Zhou Z."/>
            <person name="Liu Y."/>
            <person name="Xu W."/>
            <person name="Pan J."/>
            <person name="Luo Z.H."/>
            <person name="Li M."/>
        </authorList>
    </citation>
    <scope>NUCLEOTIDE SEQUENCE [LARGE SCALE GENOMIC DNA]</scope>
    <source>
        <strain evidence="5">SpSt-1179</strain>
    </source>
</reference>
<protein>
    <submittedName>
        <fullName evidence="5">Sugar ABC transporter substrate-binding protein</fullName>
    </submittedName>
</protein>